<dbReference type="AlphaFoldDB" id="A0A0L6UYL9"/>
<reference evidence="1 2" key="1">
    <citation type="submission" date="2015-08" db="EMBL/GenBank/DDBJ databases">
        <title>Next Generation Sequencing and Analysis of the Genome of Puccinia sorghi L Schw, the Causal Agent of Maize Common Rust.</title>
        <authorList>
            <person name="Rochi L."/>
            <person name="Burguener G."/>
            <person name="Darino M."/>
            <person name="Turjanski A."/>
            <person name="Kreff E."/>
            <person name="Dieguez M.J."/>
            <person name="Sacco F."/>
        </authorList>
    </citation>
    <scope>NUCLEOTIDE SEQUENCE [LARGE SCALE GENOMIC DNA]</scope>
    <source>
        <strain evidence="1 2">RO10H11247</strain>
    </source>
</reference>
<dbReference type="VEuPathDB" id="FungiDB:VP01_3181g1"/>
<accession>A0A0L6UYL9</accession>
<protein>
    <submittedName>
        <fullName evidence="1">Uncharacterized protein</fullName>
    </submittedName>
</protein>
<evidence type="ECO:0000313" key="2">
    <source>
        <dbReference type="Proteomes" id="UP000037035"/>
    </source>
</evidence>
<name>A0A0L6UYL9_9BASI</name>
<evidence type="ECO:0000313" key="1">
    <source>
        <dbReference type="EMBL" id="KNZ53628.1"/>
    </source>
</evidence>
<gene>
    <name evidence="1" type="ORF">VP01_3181g1</name>
</gene>
<proteinExistence type="predicted"/>
<keyword evidence="2" id="KW-1185">Reference proteome</keyword>
<dbReference type="EMBL" id="LAVV01008148">
    <property type="protein sequence ID" value="KNZ53628.1"/>
    <property type="molecule type" value="Genomic_DNA"/>
</dbReference>
<sequence>MCARCLHFGSVKPCGRAIQDWLIWFQDDNKALFNPWYHPSIVFQFDYEDEIINEDGSSWILIPRCCVSVPLESIHTYLFYLEYPCRILIHTSFFTYNLRIFPDCLSKKNPTQSLTSLSVALSKPLLGLKVHKYVDILLDIFKTANQVLHVNCTVQLLVCYLVRVPLQRGSGVGVSEKALPRVKSRRLHCSLFGIDRGATRARAVGARLSTRDSPYLHPHLAPSSCFSDVHLITTEPRSLAGIDLPDRNPLSPLIYLNLSSRTQDRNPHGTRKSRITCLVPNTRSMYFFNNKWADGLMWLPLMLLYMINLRQVCEALRSAYTTGGYKLMPSHYILVGLLHIYPVRLGSPATPGVRRSHALWLCRFGTASTEPRDASRGSPQAKIFIVMCRLIHAHTSKIQEIQHISYTYYVSYKKGLSLI</sequence>
<comment type="caution">
    <text evidence="1">The sequence shown here is derived from an EMBL/GenBank/DDBJ whole genome shotgun (WGS) entry which is preliminary data.</text>
</comment>
<organism evidence="1 2">
    <name type="scientific">Puccinia sorghi</name>
    <dbReference type="NCBI Taxonomy" id="27349"/>
    <lineage>
        <taxon>Eukaryota</taxon>
        <taxon>Fungi</taxon>
        <taxon>Dikarya</taxon>
        <taxon>Basidiomycota</taxon>
        <taxon>Pucciniomycotina</taxon>
        <taxon>Pucciniomycetes</taxon>
        <taxon>Pucciniales</taxon>
        <taxon>Pucciniaceae</taxon>
        <taxon>Puccinia</taxon>
    </lineage>
</organism>
<dbReference type="Proteomes" id="UP000037035">
    <property type="component" value="Unassembled WGS sequence"/>
</dbReference>